<evidence type="ECO:0000256" key="7">
    <source>
        <dbReference type="SAM" id="MobiDB-lite"/>
    </source>
</evidence>
<feature type="region of interest" description="Disordered" evidence="7">
    <location>
        <begin position="1"/>
        <end position="20"/>
    </location>
</feature>
<evidence type="ECO:0000313" key="10">
    <source>
        <dbReference type="Proteomes" id="UP000218165"/>
    </source>
</evidence>
<dbReference type="Gene3D" id="3.20.20.80">
    <property type="entry name" value="Glycosidases"/>
    <property type="match status" value="1"/>
</dbReference>
<dbReference type="GO" id="GO:0006004">
    <property type="term" value="P:fucose metabolic process"/>
    <property type="evidence" value="ECO:0007669"/>
    <property type="project" value="InterPro"/>
</dbReference>
<feature type="domain" description="Glycoside hydrolase family 29 N-terminal" evidence="8">
    <location>
        <begin position="33"/>
        <end position="344"/>
    </location>
</feature>
<dbReference type="GO" id="GO:0004560">
    <property type="term" value="F:alpha-L-fucosidase activity"/>
    <property type="evidence" value="ECO:0007669"/>
    <property type="project" value="InterPro"/>
</dbReference>
<proteinExistence type="inferred from homology"/>
<feature type="compositionally biased region" description="Low complexity" evidence="7">
    <location>
        <begin position="1"/>
        <end position="16"/>
    </location>
</feature>
<dbReference type="Pfam" id="PF01120">
    <property type="entry name" value="Alpha_L_fucos"/>
    <property type="match status" value="1"/>
</dbReference>
<keyword evidence="6" id="KW-0326">Glycosidase</keyword>
<dbReference type="AlphaFoldDB" id="A0A291GN53"/>
<dbReference type="PRINTS" id="PR00741">
    <property type="entry name" value="GLHYDRLASE29"/>
</dbReference>
<dbReference type="PANTHER" id="PTHR10030">
    <property type="entry name" value="ALPHA-L-FUCOSIDASE"/>
    <property type="match status" value="1"/>
</dbReference>
<name>A0A291GN53_9MICO</name>
<evidence type="ECO:0000259" key="8">
    <source>
        <dbReference type="Pfam" id="PF01120"/>
    </source>
</evidence>
<protein>
    <recommendedName>
        <fullName evidence="3">alpha-L-fucosidase</fullName>
        <ecNumber evidence="3">3.2.1.51</ecNumber>
    </recommendedName>
</protein>
<dbReference type="GO" id="GO:0016139">
    <property type="term" value="P:glycoside catabolic process"/>
    <property type="evidence" value="ECO:0007669"/>
    <property type="project" value="TreeGrafter"/>
</dbReference>
<dbReference type="SUPFAM" id="SSF51445">
    <property type="entry name" value="(Trans)glycosidases"/>
    <property type="match status" value="1"/>
</dbReference>
<dbReference type="InterPro" id="IPR057739">
    <property type="entry name" value="Glyco_hydro_29_N"/>
</dbReference>
<evidence type="ECO:0000256" key="2">
    <source>
        <dbReference type="ARBA" id="ARBA00007951"/>
    </source>
</evidence>
<reference evidence="10" key="1">
    <citation type="submission" date="2017-09" db="EMBL/GenBank/DDBJ databases">
        <title>Brachybacterium sp. VM2412.</title>
        <authorList>
            <person name="Tak E.J."/>
            <person name="Bae J.-W."/>
        </authorList>
    </citation>
    <scope>NUCLEOTIDE SEQUENCE [LARGE SCALE GENOMIC DNA]</scope>
    <source>
        <strain evidence="10">VM2412</strain>
    </source>
</reference>
<organism evidence="9 10">
    <name type="scientific">Brachybacterium vulturis</name>
    <dbReference type="NCBI Taxonomy" id="2017484"/>
    <lineage>
        <taxon>Bacteria</taxon>
        <taxon>Bacillati</taxon>
        <taxon>Actinomycetota</taxon>
        <taxon>Actinomycetes</taxon>
        <taxon>Micrococcales</taxon>
        <taxon>Dermabacteraceae</taxon>
        <taxon>Brachybacterium</taxon>
    </lineage>
</organism>
<dbReference type="EMBL" id="CP023563">
    <property type="protein sequence ID" value="ATG51384.1"/>
    <property type="molecule type" value="Genomic_DNA"/>
</dbReference>
<dbReference type="SMART" id="SM00812">
    <property type="entry name" value="Alpha_L_fucos"/>
    <property type="match status" value="1"/>
</dbReference>
<sequence length="592" mass="64941">MLTSGSSAPGRPSSAPVTDEGAAVATAVQQSALDLQRRQAWTDARFGVMVHWGISAIPAGVWKGRRVEGLTEWIQYRARIPLAEYRKLAEDFNPTNFDAREWVRMAAEAGAKYFVYTAKHHDGFAIYHSQVSDYNIVDATPFDRDPLAELAEACAEHGIMLGVYYSQMIDWEDPDAVGPQHNDVDFDPATGDFHSYWRRKAAPQLREILTRYGDIGLMWFDMPSGIPEDCAQEAFDLVRELQPGAVINSRLGGGVAPDYTSMDDNYFNNLLPERDWETAATTNDSWAFAERGAGWKPVEGLCEALAYTVSRGGNLLLNVGPDATGAIPAQAREQYAGIGEWMQRAAPGIRGAGRPPFPGGFAWGYATARGTSLYLHVADRRATTLDLPGLTAGPEAVRDLATGSPVPFTTSEPEGLGRVVSLELAAPTDELPRTIELQFAAAPETTGGLIQTPGADLRLDIWAAESGEDGSRRWEFTMATPGDYRVVLLTKETFSNSDPQWWADGLTGTLVTDQARQSFTLRRDGEEPYPIVHYWKIIRSEIGQLHVAASGTQELVLEDLPVVDSKWDRSGANVVALRLERTDGERDDESAE</sequence>
<dbReference type="KEGG" id="brz:CFK38_07495"/>
<keyword evidence="4" id="KW-0732">Signal</keyword>
<dbReference type="PANTHER" id="PTHR10030:SF37">
    <property type="entry name" value="ALPHA-L-FUCOSIDASE-RELATED"/>
    <property type="match status" value="1"/>
</dbReference>
<evidence type="ECO:0000256" key="1">
    <source>
        <dbReference type="ARBA" id="ARBA00004071"/>
    </source>
</evidence>
<dbReference type="InterPro" id="IPR017853">
    <property type="entry name" value="GH"/>
</dbReference>
<comment type="similarity">
    <text evidence="2">Belongs to the glycosyl hydrolase 29 family.</text>
</comment>
<evidence type="ECO:0000256" key="4">
    <source>
        <dbReference type="ARBA" id="ARBA00022729"/>
    </source>
</evidence>
<keyword evidence="10" id="KW-1185">Reference proteome</keyword>
<dbReference type="GO" id="GO:0005764">
    <property type="term" value="C:lysosome"/>
    <property type="evidence" value="ECO:0007669"/>
    <property type="project" value="TreeGrafter"/>
</dbReference>
<comment type="function">
    <text evidence="1">Alpha-L-fucosidase is responsible for hydrolyzing the alpha-1,6-linked fucose joined to the reducing-end N-acetylglucosamine of the carbohydrate moieties of glycoproteins.</text>
</comment>
<dbReference type="InterPro" id="IPR000933">
    <property type="entry name" value="Glyco_hydro_29"/>
</dbReference>
<evidence type="ECO:0000256" key="6">
    <source>
        <dbReference type="ARBA" id="ARBA00023295"/>
    </source>
</evidence>
<dbReference type="Proteomes" id="UP000218165">
    <property type="component" value="Chromosome"/>
</dbReference>
<keyword evidence="5" id="KW-0378">Hydrolase</keyword>
<gene>
    <name evidence="9" type="ORF">CFK38_07495</name>
</gene>
<evidence type="ECO:0000256" key="5">
    <source>
        <dbReference type="ARBA" id="ARBA00022801"/>
    </source>
</evidence>
<evidence type="ECO:0000313" key="9">
    <source>
        <dbReference type="EMBL" id="ATG51384.1"/>
    </source>
</evidence>
<dbReference type="EC" id="3.2.1.51" evidence="3"/>
<evidence type="ECO:0000256" key="3">
    <source>
        <dbReference type="ARBA" id="ARBA00012662"/>
    </source>
</evidence>
<accession>A0A291GN53</accession>
<dbReference type="InterPro" id="IPR016286">
    <property type="entry name" value="FUC_metazoa-typ"/>
</dbReference>